<keyword evidence="10 11" id="KW-0472">Membrane</keyword>
<dbReference type="Pfam" id="PF00512">
    <property type="entry name" value="HisKA"/>
    <property type="match status" value="1"/>
</dbReference>
<comment type="subcellular location">
    <subcellularLocation>
        <location evidence="2">Cell membrane</location>
    </subcellularLocation>
</comment>
<evidence type="ECO:0000259" key="14">
    <source>
        <dbReference type="PROSITE" id="PS50885"/>
    </source>
</evidence>
<evidence type="ECO:0000256" key="2">
    <source>
        <dbReference type="ARBA" id="ARBA00004236"/>
    </source>
</evidence>
<dbReference type="CDD" id="cd00082">
    <property type="entry name" value="HisKA"/>
    <property type="match status" value="1"/>
</dbReference>
<keyword evidence="16" id="KW-1185">Reference proteome</keyword>
<evidence type="ECO:0000256" key="4">
    <source>
        <dbReference type="ARBA" id="ARBA00022553"/>
    </source>
</evidence>
<dbReference type="InterPro" id="IPR003660">
    <property type="entry name" value="HAMP_dom"/>
</dbReference>
<dbReference type="InterPro" id="IPR003594">
    <property type="entry name" value="HATPase_dom"/>
</dbReference>
<dbReference type="GO" id="GO:0005886">
    <property type="term" value="C:plasma membrane"/>
    <property type="evidence" value="ECO:0007669"/>
    <property type="project" value="UniProtKB-SubCell"/>
</dbReference>
<keyword evidence="4" id="KW-0597">Phosphoprotein</keyword>
<dbReference type="EC" id="2.7.13.3" evidence="3"/>
<dbReference type="SMART" id="SM00304">
    <property type="entry name" value="HAMP"/>
    <property type="match status" value="1"/>
</dbReference>
<reference evidence="15 16" key="1">
    <citation type="submission" date="2020-07" db="EMBL/GenBank/DDBJ databases">
        <title>Sequencing the genomes of 1000 actinobacteria strains.</title>
        <authorList>
            <person name="Klenk H.-P."/>
        </authorList>
    </citation>
    <scope>NUCLEOTIDE SEQUENCE [LARGE SCALE GENOMIC DNA]</scope>
    <source>
        <strain evidence="15 16">DSM 100723</strain>
    </source>
</reference>
<accession>A0A7W3IQJ6</accession>
<organism evidence="15 16">
    <name type="scientific">Microlunatus kandeliicorticis</name>
    <dbReference type="NCBI Taxonomy" id="1759536"/>
    <lineage>
        <taxon>Bacteria</taxon>
        <taxon>Bacillati</taxon>
        <taxon>Actinomycetota</taxon>
        <taxon>Actinomycetes</taxon>
        <taxon>Propionibacteriales</taxon>
        <taxon>Propionibacteriaceae</taxon>
        <taxon>Microlunatus</taxon>
    </lineage>
</organism>
<evidence type="ECO:0000256" key="8">
    <source>
        <dbReference type="ARBA" id="ARBA00022989"/>
    </source>
</evidence>
<dbReference type="PRINTS" id="PR00344">
    <property type="entry name" value="BCTRLSENSOR"/>
</dbReference>
<dbReference type="PROSITE" id="PS50885">
    <property type="entry name" value="HAMP"/>
    <property type="match status" value="1"/>
</dbReference>
<dbReference type="CDD" id="cd00075">
    <property type="entry name" value="HATPase"/>
    <property type="match status" value="1"/>
</dbReference>
<keyword evidence="6 11" id="KW-0812">Transmembrane</keyword>
<dbReference type="FunFam" id="1.10.287.130:FF:000001">
    <property type="entry name" value="Two-component sensor histidine kinase"/>
    <property type="match status" value="1"/>
</dbReference>
<evidence type="ECO:0000256" key="12">
    <source>
        <dbReference type="SAM" id="SignalP"/>
    </source>
</evidence>
<feature type="domain" description="HAMP" evidence="14">
    <location>
        <begin position="177"/>
        <end position="239"/>
    </location>
</feature>
<feature type="chain" id="PRO_5038570466" description="histidine kinase" evidence="12">
    <location>
        <begin position="20"/>
        <end position="476"/>
    </location>
</feature>
<dbReference type="RefSeq" id="WP_328823642.1">
    <property type="nucleotide sequence ID" value="NZ_JACGWT010000002.1"/>
</dbReference>
<name>A0A7W3IQJ6_9ACTN</name>
<dbReference type="InterPro" id="IPR004358">
    <property type="entry name" value="Sig_transdc_His_kin-like_C"/>
</dbReference>
<dbReference type="InterPro" id="IPR003661">
    <property type="entry name" value="HisK_dim/P_dom"/>
</dbReference>
<dbReference type="SUPFAM" id="SSF47384">
    <property type="entry name" value="Homodimeric domain of signal transducing histidine kinase"/>
    <property type="match status" value="1"/>
</dbReference>
<keyword evidence="7 15" id="KW-0418">Kinase</keyword>
<evidence type="ECO:0000313" key="15">
    <source>
        <dbReference type="EMBL" id="MBA8793402.1"/>
    </source>
</evidence>
<evidence type="ECO:0000256" key="11">
    <source>
        <dbReference type="SAM" id="Phobius"/>
    </source>
</evidence>
<keyword evidence="9" id="KW-0902">Two-component regulatory system</keyword>
<comment type="catalytic activity">
    <reaction evidence="1">
        <text>ATP + protein L-histidine = ADP + protein N-phospho-L-histidine.</text>
        <dbReference type="EC" id="2.7.13.3"/>
    </reaction>
</comment>
<dbReference type="Pfam" id="PF02518">
    <property type="entry name" value="HATPase_c"/>
    <property type="match status" value="1"/>
</dbReference>
<proteinExistence type="predicted"/>
<dbReference type="InterPro" id="IPR036097">
    <property type="entry name" value="HisK_dim/P_sf"/>
</dbReference>
<dbReference type="SUPFAM" id="SSF55874">
    <property type="entry name" value="ATPase domain of HSP90 chaperone/DNA topoisomerase II/histidine kinase"/>
    <property type="match status" value="1"/>
</dbReference>
<feature type="transmembrane region" description="Helical" evidence="11">
    <location>
        <begin position="150"/>
        <end position="176"/>
    </location>
</feature>
<keyword evidence="5 15" id="KW-0808">Transferase</keyword>
<dbReference type="PROSITE" id="PS50109">
    <property type="entry name" value="HIS_KIN"/>
    <property type="match status" value="1"/>
</dbReference>
<dbReference type="InterPro" id="IPR036890">
    <property type="entry name" value="HATPase_C_sf"/>
</dbReference>
<dbReference type="EMBL" id="JACGWT010000002">
    <property type="protein sequence ID" value="MBA8793402.1"/>
    <property type="molecule type" value="Genomic_DNA"/>
</dbReference>
<keyword evidence="8 11" id="KW-1133">Transmembrane helix</keyword>
<keyword evidence="12" id="KW-0732">Signal</keyword>
<feature type="domain" description="Histidine kinase" evidence="13">
    <location>
        <begin position="254"/>
        <end position="474"/>
    </location>
</feature>
<feature type="signal peptide" evidence="12">
    <location>
        <begin position="1"/>
        <end position="19"/>
    </location>
</feature>
<dbReference type="InterPro" id="IPR005467">
    <property type="entry name" value="His_kinase_dom"/>
</dbReference>
<evidence type="ECO:0000313" key="16">
    <source>
        <dbReference type="Proteomes" id="UP000523079"/>
    </source>
</evidence>
<dbReference type="AlphaFoldDB" id="A0A7W3IQJ6"/>
<dbReference type="Gene3D" id="1.10.287.130">
    <property type="match status" value="1"/>
</dbReference>
<dbReference type="SMART" id="SM00387">
    <property type="entry name" value="HATPase_c"/>
    <property type="match status" value="1"/>
</dbReference>
<evidence type="ECO:0000256" key="10">
    <source>
        <dbReference type="ARBA" id="ARBA00023136"/>
    </source>
</evidence>
<dbReference type="SMART" id="SM00388">
    <property type="entry name" value="HisKA"/>
    <property type="match status" value="1"/>
</dbReference>
<dbReference type="PANTHER" id="PTHR45436:SF5">
    <property type="entry name" value="SENSOR HISTIDINE KINASE TRCS"/>
    <property type="match status" value="1"/>
</dbReference>
<evidence type="ECO:0000259" key="13">
    <source>
        <dbReference type="PROSITE" id="PS50109"/>
    </source>
</evidence>
<dbReference type="Proteomes" id="UP000523079">
    <property type="component" value="Unassembled WGS sequence"/>
</dbReference>
<evidence type="ECO:0000256" key="7">
    <source>
        <dbReference type="ARBA" id="ARBA00022777"/>
    </source>
</evidence>
<evidence type="ECO:0000256" key="6">
    <source>
        <dbReference type="ARBA" id="ARBA00022692"/>
    </source>
</evidence>
<evidence type="ECO:0000256" key="5">
    <source>
        <dbReference type="ARBA" id="ARBA00022679"/>
    </source>
</evidence>
<dbReference type="InterPro" id="IPR050428">
    <property type="entry name" value="TCS_sensor_his_kinase"/>
</dbReference>
<protein>
    <recommendedName>
        <fullName evidence="3">histidine kinase</fullName>
        <ecNumber evidence="3">2.7.13.3</ecNumber>
    </recommendedName>
</protein>
<evidence type="ECO:0000256" key="3">
    <source>
        <dbReference type="ARBA" id="ARBA00012438"/>
    </source>
</evidence>
<comment type="caution">
    <text evidence="15">The sequence shown here is derived from an EMBL/GenBank/DDBJ whole genome shotgun (WGS) entry which is preliminary data.</text>
</comment>
<evidence type="ECO:0000256" key="1">
    <source>
        <dbReference type="ARBA" id="ARBA00000085"/>
    </source>
</evidence>
<dbReference type="Gene3D" id="3.30.565.10">
    <property type="entry name" value="Histidine kinase-like ATPase, C-terminal domain"/>
    <property type="match status" value="1"/>
</dbReference>
<gene>
    <name evidence="15" type="ORF">FHX74_001007</name>
</gene>
<dbReference type="PANTHER" id="PTHR45436">
    <property type="entry name" value="SENSOR HISTIDINE KINASE YKOH"/>
    <property type="match status" value="1"/>
</dbReference>
<evidence type="ECO:0000256" key="9">
    <source>
        <dbReference type="ARBA" id="ARBA00023012"/>
    </source>
</evidence>
<dbReference type="GO" id="GO:0000155">
    <property type="term" value="F:phosphorelay sensor kinase activity"/>
    <property type="evidence" value="ECO:0007669"/>
    <property type="project" value="InterPro"/>
</dbReference>
<sequence length="476" mass="50167">MVALVALAAVLLSGASALATRQLLLHNVDTQLQYSTSRIRNDSGPGGDPGGGLFQPGQVIGTFVAVYTTSGQALFNVVQGDGRQQYRMPAVAVSELYATQPTSDITSVTLTGLGHYRVVSYTRTLVDQNGDTIQAVIVTGVPLAQVDHTLVSLLIMQGLLSVLAIGGAAIGARTLVIRSLRPLNRVAGIAQQVSRLPLDRGEVALAVRVAPADADPSSEVGRVGQAINHMLANVDGALAARQASEMKVRQFVADASHELRNPLASIRGYAELTRRGRDELPPDAAYAMTRVESEAARMSKLVEDLLLLARLDSGPDMQVRPIDLAPLVIDAVSDARAAGPDHQWALELPDEPVVALGEPNRVLQVLTNLLANARNHTPEGTRVEVGLGHAADGRALITVTDDGPGIPDSLQASVFERFTRADSSRARSLNGTPVTSTGLGLAIVAAVVEAHHGEVRVESRPGRTRFSVFLPAVTAS</sequence>